<dbReference type="InterPro" id="IPR036390">
    <property type="entry name" value="WH_DNA-bd_sf"/>
</dbReference>
<reference evidence="6 7" key="1">
    <citation type="submission" date="2013-03" db="EMBL/GenBank/DDBJ databases">
        <authorList>
            <person name="Le V."/>
        </authorList>
    </citation>
    <scope>NUCLEOTIDE SEQUENCE [LARGE SCALE GENOMIC DNA]</scope>
    <source>
        <strain evidence="6 7">BiD32</strain>
    </source>
</reference>
<dbReference type="Gene3D" id="1.10.10.10">
    <property type="entry name" value="Winged helix-like DNA-binding domain superfamily/Winged helix DNA-binding domain"/>
    <property type="match status" value="1"/>
</dbReference>
<dbReference type="InterPro" id="IPR036388">
    <property type="entry name" value="WH-like_DNA-bd_sf"/>
</dbReference>
<dbReference type="PROSITE" id="PS50931">
    <property type="entry name" value="HTH_LYSR"/>
    <property type="match status" value="1"/>
</dbReference>
<dbReference type="PANTHER" id="PTHR30537:SF5">
    <property type="entry name" value="HTH-TYPE TRANSCRIPTIONAL ACTIVATOR TTDR-RELATED"/>
    <property type="match status" value="1"/>
</dbReference>
<reference evidence="7" key="2">
    <citation type="submission" date="2013-04" db="EMBL/GenBank/DDBJ databases">
        <title>Bisphenol A degrading Sphingobium sp. strain BiD32.</title>
        <authorList>
            <person name="Nielsen J.L."/>
            <person name="Zhou N.A."/>
            <person name="Kjeldal H."/>
        </authorList>
    </citation>
    <scope>NUCLEOTIDE SEQUENCE [LARGE SCALE GENOMIC DNA]</scope>
    <source>
        <strain evidence="7">BiD32</strain>
    </source>
</reference>
<keyword evidence="7" id="KW-1185">Reference proteome</keyword>
<dbReference type="GO" id="GO:0003700">
    <property type="term" value="F:DNA-binding transcription factor activity"/>
    <property type="evidence" value="ECO:0007669"/>
    <property type="project" value="InterPro"/>
</dbReference>
<proteinExistence type="inferred from homology"/>
<protein>
    <submittedName>
        <fullName evidence="6">Transcriptional regulator, LysR family</fullName>
    </submittedName>
</protein>
<dbReference type="InterPro" id="IPR058163">
    <property type="entry name" value="LysR-type_TF_proteobact-type"/>
</dbReference>
<dbReference type="RefSeq" id="WP_006961642.1">
    <property type="nucleotide sequence ID" value="NZ_CAVK010000170.1"/>
</dbReference>
<dbReference type="SUPFAM" id="SSF46785">
    <property type="entry name" value="Winged helix' DNA-binding domain"/>
    <property type="match status" value="1"/>
</dbReference>
<dbReference type="Pfam" id="PF00126">
    <property type="entry name" value="HTH_1"/>
    <property type="match status" value="1"/>
</dbReference>
<comment type="similarity">
    <text evidence="1">Belongs to the LysR transcriptional regulatory family.</text>
</comment>
<evidence type="ECO:0000259" key="5">
    <source>
        <dbReference type="PROSITE" id="PS50931"/>
    </source>
</evidence>
<evidence type="ECO:0000256" key="4">
    <source>
        <dbReference type="ARBA" id="ARBA00023163"/>
    </source>
</evidence>
<dbReference type="InterPro" id="IPR000847">
    <property type="entry name" value="LysR_HTH_N"/>
</dbReference>
<dbReference type="PANTHER" id="PTHR30537">
    <property type="entry name" value="HTH-TYPE TRANSCRIPTIONAL REGULATOR"/>
    <property type="match status" value="1"/>
</dbReference>
<sequence>MAFDGRVLAGVSVLAAVVENGSFVKAADVLGLSASGVSRAISRLESRIGVRLLDRTTRALHLTGEGRLFYEQVLPHLDGIEEAAILASGSSKVVRGRLRVNVDPYFSRLVLAPRLTDFIRAYPELTIELLTSDTMGDLVSEGIDVAVRFGPQSESSQISRVLLQTRILTVAAPSYLEKHGRPAGPSDLSRHACIQYRDPLTARPFGWELQRGKRIVPVEVSGPLLVTDVGTMLGACLAGAGIAQVMALGIQDLLDGGQLIELFSDWPGETFPLHVIHPSRRHPAAKVRAFIDFCGRIAVPEA</sequence>
<comment type="caution">
    <text evidence="6">The sequence shown here is derived from an EMBL/GenBank/DDBJ whole genome shotgun (WGS) entry which is preliminary data.</text>
</comment>
<keyword evidence="4" id="KW-0804">Transcription</keyword>
<evidence type="ECO:0000256" key="1">
    <source>
        <dbReference type="ARBA" id="ARBA00009437"/>
    </source>
</evidence>
<dbReference type="InterPro" id="IPR005119">
    <property type="entry name" value="LysR_subst-bd"/>
</dbReference>
<keyword evidence="2" id="KW-0805">Transcription regulation</keyword>
<keyword evidence="3" id="KW-0238">DNA-binding</keyword>
<dbReference type="Gene3D" id="3.40.190.290">
    <property type="match status" value="1"/>
</dbReference>
<dbReference type="FunFam" id="1.10.10.10:FF:000001">
    <property type="entry name" value="LysR family transcriptional regulator"/>
    <property type="match status" value="1"/>
</dbReference>
<dbReference type="EMBL" id="CAVK010000170">
    <property type="protein sequence ID" value="CCW19062.1"/>
    <property type="molecule type" value="Genomic_DNA"/>
</dbReference>
<evidence type="ECO:0000256" key="3">
    <source>
        <dbReference type="ARBA" id="ARBA00023125"/>
    </source>
</evidence>
<gene>
    <name evidence="6" type="ORF">EBBID32_34240</name>
</gene>
<dbReference type="SUPFAM" id="SSF53850">
    <property type="entry name" value="Periplasmic binding protein-like II"/>
    <property type="match status" value="1"/>
</dbReference>
<dbReference type="GO" id="GO:0003677">
    <property type="term" value="F:DNA binding"/>
    <property type="evidence" value="ECO:0007669"/>
    <property type="project" value="UniProtKB-KW"/>
</dbReference>
<dbReference type="Proteomes" id="UP000013201">
    <property type="component" value="Unassembled WGS sequence"/>
</dbReference>
<evidence type="ECO:0000256" key="2">
    <source>
        <dbReference type="ARBA" id="ARBA00023015"/>
    </source>
</evidence>
<dbReference type="AlphaFoldDB" id="N1MTS4"/>
<feature type="domain" description="HTH lysR-type" evidence="5">
    <location>
        <begin position="13"/>
        <end position="63"/>
    </location>
</feature>
<accession>N1MTS4</accession>
<name>N1MTS4_9SPHN</name>
<organism evidence="6 7">
    <name type="scientific">Sphingobium indicum BiD32</name>
    <dbReference type="NCBI Taxonomy" id="1301087"/>
    <lineage>
        <taxon>Bacteria</taxon>
        <taxon>Pseudomonadati</taxon>
        <taxon>Pseudomonadota</taxon>
        <taxon>Alphaproteobacteria</taxon>
        <taxon>Sphingomonadales</taxon>
        <taxon>Sphingomonadaceae</taxon>
        <taxon>Sphingobium</taxon>
    </lineage>
</organism>
<evidence type="ECO:0000313" key="6">
    <source>
        <dbReference type="EMBL" id="CCW19062.1"/>
    </source>
</evidence>
<dbReference type="Pfam" id="PF03466">
    <property type="entry name" value="LysR_substrate"/>
    <property type="match status" value="1"/>
</dbReference>
<evidence type="ECO:0000313" key="7">
    <source>
        <dbReference type="Proteomes" id="UP000013201"/>
    </source>
</evidence>
<dbReference type="CDD" id="cd08422">
    <property type="entry name" value="PBP2_CrgA_like"/>
    <property type="match status" value="1"/>
</dbReference>